<accession>A0A4R9LVU4</accession>
<evidence type="ECO:0000313" key="7">
    <source>
        <dbReference type="EMBL" id="TGN18383.1"/>
    </source>
</evidence>
<comment type="caution">
    <text evidence="7">The sequence shown here is derived from an EMBL/GenBank/DDBJ whole genome shotgun (WGS) entry which is preliminary data.</text>
</comment>
<dbReference type="AlphaFoldDB" id="A0A4R9LVU4"/>
<evidence type="ECO:0000256" key="4">
    <source>
        <dbReference type="ARBA" id="ARBA00022989"/>
    </source>
</evidence>
<gene>
    <name evidence="7" type="ORF">EHS15_13355</name>
</gene>
<keyword evidence="3 6" id="KW-0812">Transmembrane</keyword>
<dbReference type="GO" id="GO:0016020">
    <property type="term" value="C:membrane"/>
    <property type="evidence" value="ECO:0007669"/>
    <property type="project" value="UniProtKB-SubCell"/>
</dbReference>
<feature type="transmembrane region" description="Helical" evidence="6">
    <location>
        <begin position="91"/>
        <end position="117"/>
    </location>
</feature>
<organism evidence="7 8">
    <name type="scientific">Leptospira idonii</name>
    <dbReference type="NCBI Taxonomy" id="1193500"/>
    <lineage>
        <taxon>Bacteria</taxon>
        <taxon>Pseudomonadati</taxon>
        <taxon>Spirochaetota</taxon>
        <taxon>Spirochaetia</taxon>
        <taxon>Leptospirales</taxon>
        <taxon>Leptospiraceae</taxon>
        <taxon>Leptospira</taxon>
    </lineage>
</organism>
<feature type="transmembrane region" description="Helical" evidence="6">
    <location>
        <begin position="129"/>
        <end position="149"/>
    </location>
</feature>
<feature type="transmembrane region" description="Helical" evidence="6">
    <location>
        <begin position="158"/>
        <end position="176"/>
    </location>
</feature>
<comment type="subcellular location">
    <subcellularLocation>
        <location evidence="1">Membrane</location>
        <topology evidence="1">Multi-pass membrane protein</topology>
    </subcellularLocation>
</comment>
<keyword evidence="5 6" id="KW-0472">Membrane</keyword>
<comment type="similarity">
    <text evidence="2">Belongs to the CcmB/CycW/HelB family.</text>
</comment>
<evidence type="ECO:0000256" key="5">
    <source>
        <dbReference type="ARBA" id="ARBA00023136"/>
    </source>
</evidence>
<dbReference type="GO" id="GO:0017004">
    <property type="term" value="P:cytochrome complex assembly"/>
    <property type="evidence" value="ECO:0007669"/>
    <property type="project" value="InterPro"/>
</dbReference>
<sequence>MFLKVLKKEFLLVGRSLGGVLSLLSLSFCLIFIFYSSIEVNEALGERSVRGLKWAIVFLLNFVLVGQSLWEERESGGWNASLSSASQSTLYFAKSLVIWICTSLVNLAIVAALSVFFQSANMERFAGEWLFSCLGSFSLVFLGVSMGLISEESRLKEIVLPLLQLPFSIPLFLFGLEAEERFWREIGFYWPSVFLLLFFALFYGTLGGLFLEILRKEN</sequence>
<protein>
    <submittedName>
        <fullName evidence="7">ABC transporter permease</fullName>
    </submittedName>
</protein>
<feature type="transmembrane region" description="Helical" evidence="6">
    <location>
        <begin position="188"/>
        <end position="211"/>
    </location>
</feature>
<keyword evidence="4 6" id="KW-1133">Transmembrane helix</keyword>
<evidence type="ECO:0000256" key="3">
    <source>
        <dbReference type="ARBA" id="ARBA00022692"/>
    </source>
</evidence>
<dbReference type="Pfam" id="PF03379">
    <property type="entry name" value="CcmB"/>
    <property type="match status" value="1"/>
</dbReference>
<dbReference type="InterPro" id="IPR003544">
    <property type="entry name" value="Cyt_c_biogenesis_CcmB"/>
</dbReference>
<dbReference type="OrthoDB" id="328767at2"/>
<evidence type="ECO:0000256" key="2">
    <source>
        <dbReference type="ARBA" id="ARBA00010544"/>
    </source>
</evidence>
<dbReference type="EMBL" id="RQHW01000047">
    <property type="protein sequence ID" value="TGN18383.1"/>
    <property type="molecule type" value="Genomic_DNA"/>
</dbReference>
<dbReference type="GO" id="GO:0015232">
    <property type="term" value="F:heme transmembrane transporter activity"/>
    <property type="evidence" value="ECO:0007669"/>
    <property type="project" value="InterPro"/>
</dbReference>
<dbReference type="Proteomes" id="UP000298058">
    <property type="component" value="Unassembled WGS sequence"/>
</dbReference>
<proteinExistence type="inferred from homology"/>
<dbReference type="RefSeq" id="WP_135761067.1">
    <property type="nucleotide sequence ID" value="NZ_RQHW01000047.1"/>
</dbReference>
<keyword evidence="8" id="KW-1185">Reference proteome</keyword>
<evidence type="ECO:0000256" key="1">
    <source>
        <dbReference type="ARBA" id="ARBA00004141"/>
    </source>
</evidence>
<evidence type="ECO:0000256" key="6">
    <source>
        <dbReference type="SAM" id="Phobius"/>
    </source>
</evidence>
<evidence type="ECO:0000313" key="8">
    <source>
        <dbReference type="Proteomes" id="UP000298058"/>
    </source>
</evidence>
<name>A0A4R9LVU4_9LEPT</name>
<reference evidence="7" key="1">
    <citation type="journal article" date="2019" name="PLoS Negl. Trop. Dis.">
        <title>Revisiting the worldwide diversity of Leptospira species in the environment.</title>
        <authorList>
            <person name="Vincent A.T."/>
            <person name="Schiettekatte O."/>
            <person name="Bourhy P."/>
            <person name="Veyrier F.J."/>
            <person name="Picardeau M."/>
        </authorList>
    </citation>
    <scope>NUCLEOTIDE SEQUENCE [LARGE SCALE GENOMIC DNA]</scope>
    <source>
        <strain evidence="7">201300427</strain>
    </source>
</reference>
<feature type="transmembrane region" description="Helical" evidence="6">
    <location>
        <begin position="12"/>
        <end position="34"/>
    </location>
</feature>